<dbReference type="Proteomes" id="UP000288168">
    <property type="component" value="Unassembled WGS sequence"/>
</dbReference>
<accession>A0A428P4J1</accession>
<dbReference type="EMBL" id="NKCI01000206">
    <property type="protein sequence ID" value="RSL47964.1"/>
    <property type="molecule type" value="Genomic_DNA"/>
</dbReference>
<organism evidence="1 2">
    <name type="scientific">Fusarium duplospermum</name>
    <dbReference type="NCBI Taxonomy" id="1325734"/>
    <lineage>
        <taxon>Eukaryota</taxon>
        <taxon>Fungi</taxon>
        <taxon>Dikarya</taxon>
        <taxon>Ascomycota</taxon>
        <taxon>Pezizomycotina</taxon>
        <taxon>Sordariomycetes</taxon>
        <taxon>Hypocreomycetidae</taxon>
        <taxon>Hypocreales</taxon>
        <taxon>Nectriaceae</taxon>
        <taxon>Fusarium</taxon>
        <taxon>Fusarium solani species complex</taxon>
    </lineage>
</organism>
<name>A0A428P4J1_9HYPO</name>
<evidence type="ECO:0000313" key="1">
    <source>
        <dbReference type="EMBL" id="RSL47964.1"/>
    </source>
</evidence>
<sequence length="152" mass="16649">MSTTGVLRVQIEHLAELLKAKNALGSRTVAELNTSNVDIEEHYTEVEQVQTERDDAVQVFEPLRHTVAYWRRPTMKPEEMGELFGGVVHTDGVIIGHLVAGAIGEEEAGDAGSIAKRRLTAISSNKEEWDSAVSGKEQKFESIFVPAALMSS</sequence>
<evidence type="ECO:0000313" key="2">
    <source>
        <dbReference type="Proteomes" id="UP000288168"/>
    </source>
</evidence>
<proteinExistence type="predicted"/>
<gene>
    <name evidence="1" type="ORF">CEP54_013136</name>
</gene>
<protein>
    <submittedName>
        <fullName evidence="1">Uncharacterized protein</fullName>
    </submittedName>
</protein>
<keyword evidence="2" id="KW-1185">Reference proteome</keyword>
<dbReference type="AlphaFoldDB" id="A0A428P4J1"/>
<comment type="caution">
    <text evidence="1">The sequence shown here is derived from an EMBL/GenBank/DDBJ whole genome shotgun (WGS) entry which is preliminary data.</text>
</comment>
<reference evidence="1 2" key="1">
    <citation type="submission" date="2017-06" db="EMBL/GenBank/DDBJ databases">
        <title>Comparative genomic analysis of Ambrosia Fusariam Clade fungi.</title>
        <authorList>
            <person name="Stajich J.E."/>
            <person name="Carrillo J."/>
            <person name="Kijimoto T."/>
            <person name="Eskalen A."/>
            <person name="O'Donnell K."/>
            <person name="Kasson M."/>
        </authorList>
    </citation>
    <scope>NUCLEOTIDE SEQUENCE [LARGE SCALE GENOMIC DNA]</scope>
    <source>
        <strain evidence="1 2">NRRL62584</strain>
    </source>
</reference>